<dbReference type="EC" id="5.1.3.20" evidence="3"/>
<dbReference type="EMBL" id="CACRUB010000052">
    <property type="protein sequence ID" value="VYU69168.1"/>
    <property type="molecule type" value="Genomic_DNA"/>
</dbReference>
<proteinExistence type="inferred from homology"/>
<dbReference type="GO" id="GO:0008712">
    <property type="term" value="F:ADP-glyceromanno-heptose 6-epimerase activity"/>
    <property type="evidence" value="ECO:0007669"/>
    <property type="project" value="UniProtKB-EC"/>
</dbReference>
<evidence type="ECO:0000256" key="1">
    <source>
        <dbReference type="ARBA" id="ARBA00007637"/>
    </source>
</evidence>
<dbReference type="PANTHER" id="PTHR43000">
    <property type="entry name" value="DTDP-D-GLUCOSE 4,6-DEHYDRATASE-RELATED"/>
    <property type="match status" value="1"/>
</dbReference>
<sequence>MMKKVFITGASGFIGAAVTTLAAEQAEWELFALTSGRRSVYFPDGVTPVIADLYDPEQRRRVLEQVKPDMMLHLAWNLEQKGFLQSASNLRWLEISLSMLHDFQRNGGQEFLFAGSSSEYGYEQEICKVESEKPTDLYGRCKLAFSQVAQDFCCVNDISFTDIRYFPIYGPGEKTLVHAIPCAIDVLRRREPFVCQAPNNCWDYMYIQDVAEATVAIMKKRVSGPINVGSGVGVPMGEIFRTVAAALHAEELLSFENEHVNGKKLYADITRLRNEVGFVPHMDLVSGIEETVRWWQSSRQR</sequence>
<reference evidence="3" key="1">
    <citation type="submission" date="2019-11" db="EMBL/GenBank/DDBJ databases">
        <authorList>
            <person name="Feng L."/>
        </authorList>
    </citation>
    <scope>NUCLEOTIDE SEQUENCE</scope>
    <source>
        <strain evidence="3">FplautiiLFYP42</strain>
    </source>
</reference>
<dbReference type="SUPFAM" id="SSF51735">
    <property type="entry name" value="NAD(P)-binding Rossmann-fold domains"/>
    <property type="match status" value="1"/>
</dbReference>
<accession>A0A6N3GXF1</accession>
<name>A0A6N3GXF1_FLAPL</name>
<keyword evidence="3" id="KW-0413">Isomerase</keyword>
<dbReference type="Pfam" id="PF01370">
    <property type="entry name" value="Epimerase"/>
    <property type="match status" value="1"/>
</dbReference>
<organism evidence="3">
    <name type="scientific">Flavonifractor plautii</name>
    <name type="common">Fusobacterium plautii</name>
    <dbReference type="NCBI Taxonomy" id="292800"/>
    <lineage>
        <taxon>Bacteria</taxon>
        <taxon>Bacillati</taxon>
        <taxon>Bacillota</taxon>
        <taxon>Clostridia</taxon>
        <taxon>Eubacteriales</taxon>
        <taxon>Oscillospiraceae</taxon>
        <taxon>Flavonifractor</taxon>
    </lineage>
</organism>
<dbReference type="InterPro" id="IPR036291">
    <property type="entry name" value="NAD(P)-bd_dom_sf"/>
</dbReference>
<evidence type="ECO:0000313" key="3">
    <source>
        <dbReference type="EMBL" id="VYU69168.1"/>
    </source>
</evidence>
<dbReference type="AlphaFoldDB" id="A0A6N3GXF1"/>
<dbReference type="Gene3D" id="3.40.50.720">
    <property type="entry name" value="NAD(P)-binding Rossmann-like Domain"/>
    <property type="match status" value="1"/>
</dbReference>
<comment type="similarity">
    <text evidence="1">Belongs to the NAD(P)-dependent epimerase/dehydratase family.</text>
</comment>
<protein>
    <submittedName>
        <fullName evidence="3">ADP-L-glycero-D-manno-heptose-6-epimerase</fullName>
        <ecNumber evidence="3">5.1.3.20</ecNumber>
    </submittedName>
</protein>
<gene>
    <name evidence="3" type="primary">hldD</name>
    <name evidence="3" type="ORF">FPLFYP42_03438</name>
</gene>
<feature type="domain" description="NAD-dependent epimerase/dehydratase" evidence="2">
    <location>
        <begin position="5"/>
        <end position="229"/>
    </location>
</feature>
<dbReference type="InterPro" id="IPR001509">
    <property type="entry name" value="Epimerase_deHydtase"/>
</dbReference>
<evidence type="ECO:0000259" key="2">
    <source>
        <dbReference type="Pfam" id="PF01370"/>
    </source>
</evidence>